<reference evidence="3 6" key="2">
    <citation type="submission" date="2018-08" db="EMBL/GenBank/DDBJ databases">
        <title>A genome reference for cultivated species of the human gut microbiota.</title>
        <authorList>
            <person name="Zou Y."/>
            <person name="Xue W."/>
            <person name="Luo G."/>
        </authorList>
    </citation>
    <scope>NUCLEOTIDE SEQUENCE [LARGE SCALE GENOMIC DNA]</scope>
    <source>
        <strain evidence="3 6">AM32-2AC</strain>
    </source>
</reference>
<dbReference type="Proteomes" id="UP000095621">
    <property type="component" value="Unassembled WGS sequence"/>
</dbReference>
<dbReference type="Proteomes" id="UP000284794">
    <property type="component" value="Unassembled WGS sequence"/>
</dbReference>
<evidence type="ECO:0000313" key="1">
    <source>
        <dbReference type="EMBL" id="CUQ74669.1"/>
    </source>
</evidence>
<dbReference type="RefSeq" id="WP_055213973.1">
    <property type="nucleotide sequence ID" value="NZ_CABIXW010000007.1"/>
</dbReference>
<evidence type="ECO:0000313" key="4">
    <source>
        <dbReference type="Proteomes" id="UP000095621"/>
    </source>
</evidence>
<evidence type="ECO:0000313" key="5">
    <source>
        <dbReference type="Proteomes" id="UP000095780"/>
    </source>
</evidence>
<dbReference type="AlphaFoldDB" id="A0A174YPP9"/>
<dbReference type="EMBL" id="CZBU01000001">
    <property type="protein sequence ID" value="CUQ74669.1"/>
    <property type="molecule type" value="Genomic_DNA"/>
</dbReference>
<name>A0A174YPP9_9FIRM</name>
<proteinExistence type="predicted"/>
<evidence type="ECO:0000313" key="3">
    <source>
        <dbReference type="EMBL" id="RHD06098.1"/>
    </source>
</evidence>
<reference evidence="4 5" key="1">
    <citation type="submission" date="2015-09" db="EMBL/GenBank/DDBJ databases">
        <authorList>
            <consortium name="Pathogen Informatics"/>
        </authorList>
    </citation>
    <scope>NUCLEOTIDE SEQUENCE [LARGE SCALE GENOMIC DNA]</scope>
    <source>
        <strain evidence="1 4">2789STDY5834875</strain>
        <strain evidence="2 5">2789STDY5834878</strain>
    </source>
</reference>
<dbReference type="EMBL" id="CZBV01000007">
    <property type="protein sequence ID" value="CUQ88942.1"/>
    <property type="molecule type" value="Genomic_DNA"/>
</dbReference>
<dbReference type="Proteomes" id="UP000095780">
    <property type="component" value="Unassembled WGS sequence"/>
</dbReference>
<dbReference type="EMBL" id="QSIS01000019">
    <property type="protein sequence ID" value="RHD06098.1"/>
    <property type="molecule type" value="Genomic_DNA"/>
</dbReference>
<sequence>MCRNLAYDCVMKDCIHMDNSPSILRKDGFEFLYDKYKDKIYKDMEQMAKDLGLDGQKEVFSPVSSDRTINI</sequence>
<protein>
    <submittedName>
        <fullName evidence="1">Uncharacterized protein</fullName>
    </submittedName>
</protein>
<gene>
    <name evidence="3" type="ORF">DW811_11935</name>
    <name evidence="1" type="ORF">ERS852490_00056</name>
    <name evidence="2" type="ORF">ERS852492_02357</name>
</gene>
<evidence type="ECO:0000313" key="6">
    <source>
        <dbReference type="Proteomes" id="UP000284794"/>
    </source>
</evidence>
<organism evidence="1 4">
    <name type="scientific">Lachnospira eligens</name>
    <dbReference type="NCBI Taxonomy" id="39485"/>
    <lineage>
        <taxon>Bacteria</taxon>
        <taxon>Bacillati</taxon>
        <taxon>Bacillota</taxon>
        <taxon>Clostridia</taxon>
        <taxon>Lachnospirales</taxon>
        <taxon>Lachnospiraceae</taxon>
        <taxon>Lachnospira</taxon>
    </lineage>
</organism>
<evidence type="ECO:0000313" key="2">
    <source>
        <dbReference type="EMBL" id="CUQ88942.1"/>
    </source>
</evidence>
<accession>A0A174YPP9</accession>